<evidence type="ECO:0000259" key="17">
    <source>
        <dbReference type="Pfam" id="PF02875"/>
    </source>
</evidence>
<evidence type="ECO:0000256" key="3">
    <source>
        <dbReference type="ARBA" id="ARBA00012211"/>
    </source>
</evidence>
<keyword evidence="15" id="KW-0472">Membrane</keyword>
<keyword evidence="4 14" id="KW-0963">Cytoplasm</keyword>
<evidence type="ECO:0000256" key="13">
    <source>
        <dbReference type="ARBA" id="ARBA00047833"/>
    </source>
</evidence>
<dbReference type="InterPro" id="IPR050061">
    <property type="entry name" value="MurCDEF_pg_biosynth"/>
</dbReference>
<proteinExistence type="inferred from homology"/>
<dbReference type="InterPro" id="IPR013221">
    <property type="entry name" value="Mur_ligase_cen"/>
</dbReference>
<dbReference type="SUPFAM" id="SSF53244">
    <property type="entry name" value="MurD-like peptide ligases, peptide-binding domain"/>
    <property type="match status" value="1"/>
</dbReference>
<sequence length="459" mass="49611">MQGNLKRVHFVGIGGAGMSGIATVLLGMGYRVSGSDIKRSAVLERLKALGATCHIGHEAGNITRDIDTVVISTAISPDNPEVLEARRLGIPLVKRGEMLARLMREKRGIAVAGAHGKTTTTSMTALVLEENGLDPTILIGGDLSNIGGNAKLGRGELLVAEADESDGSFLLLDPQVAVVTNIEDDHLDYYGSQEKLVEAFQAFLRKVPQDGVAVICLDDPILKEMREGLPCPVITYGSRDSGADYVLHSFATKDGMNCGEVYCGGEKLGTLELRVPGYHNLLNALAAIAVGRHLGLDFAQITGALRLFKGAKRRYQLVGEARGVRVVDDYAHHPTEVKATLQAARSAHPGRIIAVFQPHRYTRTRQLYREFGQSFGKADLVILTDIYAASEQPIEGVHTKLIIETIPRREGQQVMYLPSLAEAADFLVKEARSGDLVLTMGAGDVWTLGGELLKRLEEK</sequence>
<dbReference type="STRING" id="1121429.SAMN02745133_02602"/>
<evidence type="ECO:0000256" key="12">
    <source>
        <dbReference type="ARBA" id="ARBA00023316"/>
    </source>
</evidence>
<dbReference type="InterPro" id="IPR036615">
    <property type="entry name" value="Mur_ligase_C_dom_sf"/>
</dbReference>
<dbReference type="SUPFAM" id="SSF53623">
    <property type="entry name" value="MurD-like peptide ligases, catalytic domain"/>
    <property type="match status" value="1"/>
</dbReference>
<evidence type="ECO:0000313" key="20">
    <source>
        <dbReference type="Proteomes" id="UP000184148"/>
    </source>
</evidence>
<dbReference type="AlphaFoldDB" id="A0A1M5BIT3"/>
<evidence type="ECO:0000256" key="5">
    <source>
        <dbReference type="ARBA" id="ARBA00022598"/>
    </source>
</evidence>
<keyword evidence="7 14" id="KW-0547">Nucleotide-binding</keyword>
<evidence type="ECO:0000256" key="14">
    <source>
        <dbReference type="HAMAP-Rule" id="MF_00046"/>
    </source>
</evidence>
<evidence type="ECO:0000256" key="6">
    <source>
        <dbReference type="ARBA" id="ARBA00022618"/>
    </source>
</evidence>
<feature type="domain" description="Mur ligase C-terminal" evidence="17">
    <location>
        <begin position="313"/>
        <end position="443"/>
    </location>
</feature>
<dbReference type="EMBL" id="FQUY01000023">
    <property type="protein sequence ID" value="SHF42375.1"/>
    <property type="molecule type" value="Genomic_DNA"/>
</dbReference>
<accession>A0A1M5BIT3</accession>
<dbReference type="PANTHER" id="PTHR43445:SF3">
    <property type="entry name" value="UDP-N-ACETYLMURAMATE--L-ALANINE LIGASE"/>
    <property type="match status" value="1"/>
</dbReference>
<dbReference type="InterPro" id="IPR000713">
    <property type="entry name" value="Mur_ligase_N"/>
</dbReference>
<dbReference type="Pfam" id="PF08245">
    <property type="entry name" value="Mur_ligase_M"/>
    <property type="match status" value="1"/>
</dbReference>
<dbReference type="EC" id="6.3.2.8" evidence="3 14"/>
<gene>
    <name evidence="14" type="primary">murC</name>
    <name evidence="19" type="ORF">SAMN02745133_02602</name>
</gene>
<keyword evidence="10 14" id="KW-0573">Peptidoglycan synthesis</keyword>
<evidence type="ECO:0000313" key="19">
    <source>
        <dbReference type="EMBL" id="SHF42375.1"/>
    </source>
</evidence>
<evidence type="ECO:0000256" key="8">
    <source>
        <dbReference type="ARBA" id="ARBA00022840"/>
    </source>
</evidence>
<dbReference type="InterPro" id="IPR036565">
    <property type="entry name" value="Mur-like_cat_sf"/>
</dbReference>
<keyword evidence="12 14" id="KW-0961">Cell wall biogenesis/degradation</keyword>
<keyword evidence="15" id="KW-0812">Transmembrane</keyword>
<dbReference type="Pfam" id="PF02875">
    <property type="entry name" value="Mur_ligase_C"/>
    <property type="match status" value="1"/>
</dbReference>
<comment type="pathway">
    <text evidence="2 14">Cell wall biogenesis; peptidoglycan biosynthesis.</text>
</comment>
<dbReference type="Gene3D" id="3.40.1190.10">
    <property type="entry name" value="Mur-like, catalytic domain"/>
    <property type="match status" value="1"/>
</dbReference>
<feature type="transmembrane region" description="Helical" evidence="15">
    <location>
        <begin position="7"/>
        <end position="30"/>
    </location>
</feature>
<dbReference type="Pfam" id="PF01225">
    <property type="entry name" value="Mur_ligase"/>
    <property type="match status" value="1"/>
</dbReference>
<comment type="similarity">
    <text evidence="14">Belongs to the MurCDEF family.</text>
</comment>
<dbReference type="UniPathway" id="UPA00219"/>
<keyword evidence="9 14" id="KW-0133">Cell shape</keyword>
<reference evidence="20" key="1">
    <citation type="submission" date="2016-11" db="EMBL/GenBank/DDBJ databases">
        <authorList>
            <person name="Varghese N."/>
            <person name="Submissions S."/>
        </authorList>
    </citation>
    <scope>NUCLEOTIDE SEQUENCE [LARGE SCALE GENOMIC DNA]</scope>
    <source>
        <strain evidence="20">DSM 12395</strain>
    </source>
</reference>
<evidence type="ECO:0000256" key="4">
    <source>
        <dbReference type="ARBA" id="ARBA00022490"/>
    </source>
</evidence>
<keyword evidence="11 14" id="KW-0131">Cell cycle</keyword>
<evidence type="ECO:0000256" key="2">
    <source>
        <dbReference type="ARBA" id="ARBA00004752"/>
    </source>
</evidence>
<evidence type="ECO:0000259" key="16">
    <source>
        <dbReference type="Pfam" id="PF01225"/>
    </source>
</evidence>
<dbReference type="SUPFAM" id="SSF51984">
    <property type="entry name" value="MurCD N-terminal domain"/>
    <property type="match status" value="1"/>
</dbReference>
<comment type="catalytic activity">
    <reaction evidence="13 14">
        <text>UDP-N-acetyl-alpha-D-muramate + L-alanine + ATP = UDP-N-acetyl-alpha-D-muramoyl-L-alanine + ADP + phosphate + H(+)</text>
        <dbReference type="Rhea" id="RHEA:23372"/>
        <dbReference type="ChEBI" id="CHEBI:15378"/>
        <dbReference type="ChEBI" id="CHEBI:30616"/>
        <dbReference type="ChEBI" id="CHEBI:43474"/>
        <dbReference type="ChEBI" id="CHEBI:57972"/>
        <dbReference type="ChEBI" id="CHEBI:70757"/>
        <dbReference type="ChEBI" id="CHEBI:83898"/>
        <dbReference type="ChEBI" id="CHEBI:456216"/>
        <dbReference type="EC" id="6.3.2.8"/>
    </reaction>
</comment>
<dbReference type="GO" id="GO:0008763">
    <property type="term" value="F:UDP-N-acetylmuramate-L-alanine ligase activity"/>
    <property type="evidence" value="ECO:0007669"/>
    <property type="project" value="UniProtKB-UniRule"/>
</dbReference>
<evidence type="ECO:0000256" key="1">
    <source>
        <dbReference type="ARBA" id="ARBA00004496"/>
    </source>
</evidence>
<protein>
    <recommendedName>
        <fullName evidence="3 14">UDP-N-acetylmuramate--L-alanine ligase</fullName>
        <ecNumber evidence="3 14">6.3.2.8</ecNumber>
    </recommendedName>
    <alternativeName>
        <fullName evidence="14">UDP-N-acetylmuramoyl-L-alanine synthetase</fullName>
    </alternativeName>
</protein>
<feature type="domain" description="Mur ligase N-terminal catalytic" evidence="16">
    <location>
        <begin position="8"/>
        <end position="107"/>
    </location>
</feature>
<comment type="subcellular location">
    <subcellularLocation>
        <location evidence="1 14">Cytoplasm</location>
    </subcellularLocation>
</comment>
<comment type="function">
    <text evidence="14">Cell wall formation.</text>
</comment>
<keyword evidence="6 14" id="KW-0132">Cell division</keyword>
<keyword evidence="8 14" id="KW-0067">ATP-binding</keyword>
<keyword evidence="15" id="KW-1133">Transmembrane helix</keyword>
<organism evidence="19 20">
    <name type="scientific">Desulforamulus putei DSM 12395</name>
    <dbReference type="NCBI Taxonomy" id="1121429"/>
    <lineage>
        <taxon>Bacteria</taxon>
        <taxon>Bacillati</taxon>
        <taxon>Bacillota</taxon>
        <taxon>Clostridia</taxon>
        <taxon>Eubacteriales</taxon>
        <taxon>Peptococcaceae</taxon>
        <taxon>Desulforamulus</taxon>
    </lineage>
</organism>
<dbReference type="GO" id="GO:0071555">
    <property type="term" value="P:cell wall organization"/>
    <property type="evidence" value="ECO:0007669"/>
    <property type="project" value="UniProtKB-KW"/>
</dbReference>
<evidence type="ECO:0000256" key="11">
    <source>
        <dbReference type="ARBA" id="ARBA00023306"/>
    </source>
</evidence>
<evidence type="ECO:0000256" key="7">
    <source>
        <dbReference type="ARBA" id="ARBA00022741"/>
    </source>
</evidence>
<dbReference type="OrthoDB" id="9804126at2"/>
<name>A0A1M5BIT3_9FIRM</name>
<dbReference type="InterPro" id="IPR005758">
    <property type="entry name" value="UDP-N-AcMur_Ala_ligase_MurC"/>
</dbReference>
<feature type="binding site" evidence="14">
    <location>
        <begin position="113"/>
        <end position="119"/>
    </location>
    <ligand>
        <name>ATP</name>
        <dbReference type="ChEBI" id="CHEBI:30616"/>
    </ligand>
</feature>
<evidence type="ECO:0000256" key="15">
    <source>
        <dbReference type="SAM" id="Phobius"/>
    </source>
</evidence>
<dbReference type="GO" id="GO:0051301">
    <property type="term" value="P:cell division"/>
    <property type="evidence" value="ECO:0007669"/>
    <property type="project" value="UniProtKB-KW"/>
</dbReference>
<dbReference type="GO" id="GO:0009252">
    <property type="term" value="P:peptidoglycan biosynthetic process"/>
    <property type="evidence" value="ECO:0007669"/>
    <property type="project" value="UniProtKB-UniRule"/>
</dbReference>
<dbReference type="HAMAP" id="MF_00046">
    <property type="entry name" value="MurC"/>
    <property type="match status" value="1"/>
</dbReference>
<keyword evidence="5 14" id="KW-0436">Ligase</keyword>
<evidence type="ECO:0000256" key="10">
    <source>
        <dbReference type="ARBA" id="ARBA00022984"/>
    </source>
</evidence>
<dbReference type="RefSeq" id="WP_073239811.1">
    <property type="nucleotide sequence ID" value="NZ_FQUY01000023.1"/>
</dbReference>
<dbReference type="Gene3D" id="3.90.190.20">
    <property type="entry name" value="Mur ligase, C-terminal domain"/>
    <property type="match status" value="1"/>
</dbReference>
<evidence type="ECO:0000256" key="9">
    <source>
        <dbReference type="ARBA" id="ARBA00022960"/>
    </source>
</evidence>
<dbReference type="Gene3D" id="3.40.50.720">
    <property type="entry name" value="NAD(P)-binding Rossmann-like Domain"/>
    <property type="match status" value="1"/>
</dbReference>
<dbReference type="GO" id="GO:0005524">
    <property type="term" value="F:ATP binding"/>
    <property type="evidence" value="ECO:0007669"/>
    <property type="project" value="UniProtKB-UniRule"/>
</dbReference>
<dbReference type="GO" id="GO:0005737">
    <property type="term" value="C:cytoplasm"/>
    <property type="evidence" value="ECO:0007669"/>
    <property type="project" value="UniProtKB-SubCell"/>
</dbReference>
<dbReference type="GO" id="GO:0008360">
    <property type="term" value="P:regulation of cell shape"/>
    <property type="evidence" value="ECO:0007669"/>
    <property type="project" value="UniProtKB-KW"/>
</dbReference>
<dbReference type="Proteomes" id="UP000184148">
    <property type="component" value="Unassembled WGS sequence"/>
</dbReference>
<keyword evidence="20" id="KW-1185">Reference proteome</keyword>
<evidence type="ECO:0000259" key="18">
    <source>
        <dbReference type="Pfam" id="PF08245"/>
    </source>
</evidence>
<dbReference type="InterPro" id="IPR004101">
    <property type="entry name" value="Mur_ligase_C"/>
</dbReference>
<dbReference type="NCBIfam" id="TIGR01082">
    <property type="entry name" value="murC"/>
    <property type="match status" value="1"/>
</dbReference>
<feature type="domain" description="Mur ligase central" evidence="18">
    <location>
        <begin position="111"/>
        <end position="290"/>
    </location>
</feature>
<dbReference type="PANTHER" id="PTHR43445">
    <property type="entry name" value="UDP-N-ACETYLMURAMATE--L-ALANINE LIGASE-RELATED"/>
    <property type="match status" value="1"/>
</dbReference>